<sequence>MSTVLASWVLQCGAACPTISESPCRQFGCPSRFGRRHIGVLSSVALRAPPSVKVRKLAQGLVTSDYLPIWQEIPITELFFPEVTIFLLGIVCSPPLPSSSGGVQYDLGNQEE</sequence>
<proteinExistence type="predicted"/>
<name>A0A2P5A6H7_PARAD</name>
<keyword evidence="2" id="KW-1185">Reference proteome</keyword>
<comment type="caution">
    <text evidence="1">The sequence shown here is derived from an EMBL/GenBank/DDBJ whole genome shotgun (WGS) entry which is preliminary data.</text>
</comment>
<dbReference type="AlphaFoldDB" id="A0A2P5A6H7"/>
<dbReference type="Proteomes" id="UP000237105">
    <property type="component" value="Unassembled WGS sequence"/>
</dbReference>
<accession>A0A2P5A6H7</accession>
<reference evidence="2" key="1">
    <citation type="submission" date="2016-06" db="EMBL/GenBank/DDBJ databases">
        <title>Parallel loss of symbiosis genes in relatives of nitrogen-fixing non-legume Parasponia.</title>
        <authorList>
            <person name="Van Velzen R."/>
            <person name="Holmer R."/>
            <person name="Bu F."/>
            <person name="Rutten L."/>
            <person name="Van Zeijl A."/>
            <person name="Liu W."/>
            <person name="Santuari L."/>
            <person name="Cao Q."/>
            <person name="Sharma T."/>
            <person name="Shen D."/>
            <person name="Roswanjaya Y."/>
            <person name="Wardhani T."/>
            <person name="Kalhor M.S."/>
            <person name="Jansen J."/>
            <person name="Van den Hoogen J."/>
            <person name="Gungor B."/>
            <person name="Hartog M."/>
            <person name="Hontelez J."/>
            <person name="Verver J."/>
            <person name="Yang W.-C."/>
            <person name="Schijlen E."/>
            <person name="Repin R."/>
            <person name="Schilthuizen M."/>
            <person name="Schranz E."/>
            <person name="Heidstra R."/>
            <person name="Miyata K."/>
            <person name="Fedorova E."/>
            <person name="Kohlen W."/>
            <person name="Bisseling T."/>
            <person name="Smit S."/>
            <person name="Geurts R."/>
        </authorList>
    </citation>
    <scope>NUCLEOTIDE SEQUENCE [LARGE SCALE GENOMIC DNA]</scope>
    <source>
        <strain evidence="2">cv. WU1-14</strain>
    </source>
</reference>
<dbReference type="EMBL" id="JXTB01000862">
    <property type="protein sequence ID" value="PON32138.1"/>
    <property type="molecule type" value="Genomic_DNA"/>
</dbReference>
<evidence type="ECO:0000313" key="1">
    <source>
        <dbReference type="EMBL" id="PON32138.1"/>
    </source>
</evidence>
<organism evidence="1 2">
    <name type="scientific">Parasponia andersonii</name>
    <name type="common">Sponia andersonii</name>
    <dbReference type="NCBI Taxonomy" id="3476"/>
    <lineage>
        <taxon>Eukaryota</taxon>
        <taxon>Viridiplantae</taxon>
        <taxon>Streptophyta</taxon>
        <taxon>Embryophyta</taxon>
        <taxon>Tracheophyta</taxon>
        <taxon>Spermatophyta</taxon>
        <taxon>Magnoliopsida</taxon>
        <taxon>eudicotyledons</taxon>
        <taxon>Gunneridae</taxon>
        <taxon>Pentapetalae</taxon>
        <taxon>rosids</taxon>
        <taxon>fabids</taxon>
        <taxon>Rosales</taxon>
        <taxon>Cannabaceae</taxon>
        <taxon>Parasponia</taxon>
    </lineage>
</organism>
<protein>
    <submittedName>
        <fullName evidence="1">Uncharacterized protein</fullName>
    </submittedName>
</protein>
<gene>
    <name evidence="1" type="ORF">PanWU01x14_363870</name>
</gene>
<evidence type="ECO:0000313" key="2">
    <source>
        <dbReference type="Proteomes" id="UP000237105"/>
    </source>
</evidence>